<accession>A0A1Q2L204</accession>
<dbReference type="Gene3D" id="1.10.260.40">
    <property type="entry name" value="lambda repressor-like DNA-binding domains"/>
    <property type="match status" value="1"/>
</dbReference>
<keyword evidence="1" id="KW-0238">DNA-binding</keyword>
<dbReference type="GO" id="GO:0003700">
    <property type="term" value="F:DNA-binding transcription factor activity"/>
    <property type="evidence" value="ECO:0007669"/>
    <property type="project" value="TreeGrafter"/>
</dbReference>
<feature type="domain" description="HTH cro/C1-type" evidence="2">
    <location>
        <begin position="8"/>
        <end position="62"/>
    </location>
</feature>
<dbReference type="SUPFAM" id="SSF47413">
    <property type="entry name" value="lambda repressor-like DNA-binding domains"/>
    <property type="match status" value="1"/>
</dbReference>
<evidence type="ECO:0000313" key="3">
    <source>
        <dbReference type="EMBL" id="AQQ54490.1"/>
    </source>
</evidence>
<evidence type="ECO:0000259" key="2">
    <source>
        <dbReference type="PROSITE" id="PS50943"/>
    </source>
</evidence>
<reference evidence="3 4" key="1">
    <citation type="submission" date="2017-02" db="EMBL/GenBank/DDBJ databases">
        <title>The complete genomic sequence of a novel cold adapted crude oil-degrading bacterium Planococcus qaidamina Y42.</title>
        <authorList>
            <person name="Yang R."/>
        </authorList>
    </citation>
    <scope>NUCLEOTIDE SEQUENCE [LARGE SCALE GENOMIC DNA]</scope>
    <source>
        <strain evidence="3 4">Y42</strain>
    </source>
</reference>
<dbReference type="AlphaFoldDB" id="A0A1Q2L204"/>
<dbReference type="OrthoDB" id="8115576at2"/>
<dbReference type="GO" id="GO:0003677">
    <property type="term" value="F:DNA binding"/>
    <property type="evidence" value="ECO:0007669"/>
    <property type="project" value="UniProtKB-KW"/>
</dbReference>
<name>A0A1Q2L204_9BACL</name>
<evidence type="ECO:0000313" key="4">
    <source>
        <dbReference type="Proteomes" id="UP000188184"/>
    </source>
</evidence>
<dbReference type="CDD" id="cd00093">
    <property type="entry name" value="HTH_XRE"/>
    <property type="match status" value="1"/>
</dbReference>
<dbReference type="KEGG" id="pmar:B0X71_16195"/>
<dbReference type="PROSITE" id="PS50943">
    <property type="entry name" value="HTH_CROC1"/>
    <property type="match status" value="1"/>
</dbReference>
<dbReference type="GO" id="GO:0005829">
    <property type="term" value="C:cytosol"/>
    <property type="evidence" value="ECO:0007669"/>
    <property type="project" value="TreeGrafter"/>
</dbReference>
<evidence type="ECO:0000256" key="1">
    <source>
        <dbReference type="ARBA" id="ARBA00023125"/>
    </source>
</evidence>
<keyword evidence="4" id="KW-1185">Reference proteome</keyword>
<dbReference type="InterPro" id="IPR050807">
    <property type="entry name" value="TransReg_Diox_bact_type"/>
</dbReference>
<dbReference type="PANTHER" id="PTHR46797">
    <property type="entry name" value="HTH-TYPE TRANSCRIPTIONAL REGULATOR"/>
    <property type="match status" value="1"/>
</dbReference>
<protein>
    <submittedName>
        <fullName evidence="3">Transcriptional regulator</fullName>
    </submittedName>
</protein>
<dbReference type="Pfam" id="PF01381">
    <property type="entry name" value="HTH_3"/>
    <property type="match status" value="1"/>
</dbReference>
<dbReference type="InterPro" id="IPR001387">
    <property type="entry name" value="Cro/C1-type_HTH"/>
</dbReference>
<organism evidence="3 4">
    <name type="scientific">Planococcus lenghuensis</name>
    <dbReference type="NCBI Taxonomy" id="2213202"/>
    <lineage>
        <taxon>Bacteria</taxon>
        <taxon>Bacillati</taxon>
        <taxon>Bacillota</taxon>
        <taxon>Bacilli</taxon>
        <taxon>Bacillales</taxon>
        <taxon>Caryophanaceae</taxon>
        <taxon>Planococcus</taxon>
    </lineage>
</organism>
<dbReference type="InterPro" id="IPR010982">
    <property type="entry name" value="Lambda_DNA-bd_dom_sf"/>
</dbReference>
<gene>
    <name evidence="3" type="ORF">B0X71_16195</name>
</gene>
<dbReference type="PANTHER" id="PTHR46797:SF24">
    <property type="entry name" value="DNA-BINDING PHAGE PROTEIN"/>
    <property type="match status" value="1"/>
</dbReference>
<proteinExistence type="predicted"/>
<dbReference type="Proteomes" id="UP000188184">
    <property type="component" value="Chromosome"/>
</dbReference>
<dbReference type="RefSeq" id="WP_077590384.1">
    <property type="nucleotide sequence ID" value="NZ_CP019640.1"/>
</dbReference>
<dbReference type="EMBL" id="CP019640">
    <property type="protein sequence ID" value="AQQ54490.1"/>
    <property type="molecule type" value="Genomic_DNA"/>
</dbReference>
<sequence length="116" mass="13035">MESIGKKIKALREERNLSDEEFAKALGIAKSTVWAYEGGKKLITVTHLTNIADFFGVSADYLLDRSTDQVKLDLQNKQGLSGYTFVVDNRPMNEDEIADAASYIQVRRRMGNYGNL</sequence>
<dbReference type="SMART" id="SM00530">
    <property type="entry name" value="HTH_XRE"/>
    <property type="match status" value="1"/>
</dbReference>